<feature type="compositionally biased region" description="Polar residues" evidence="2">
    <location>
        <begin position="810"/>
        <end position="825"/>
    </location>
</feature>
<dbReference type="SUPFAM" id="SSF49562">
    <property type="entry name" value="C2 domain (Calcium/lipid-binding domain, CaLB)"/>
    <property type="match status" value="1"/>
</dbReference>
<comment type="caution">
    <text evidence="5">The sequence shown here is derived from an EMBL/GenBank/DDBJ whole genome shotgun (WGS) entry which is preliminary data.</text>
</comment>
<dbReference type="PROSITE" id="PS50004">
    <property type="entry name" value="C2"/>
    <property type="match status" value="1"/>
</dbReference>
<dbReference type="PROSITE" id="PS50018">
    <property type="entry name" value="RAS_GTPASE_ACTIV_2"/>
    <property type="match status" value="1"/>
</dbReference>
<evidence type="ECO:0000256" key="1">
    <source>
        <dbReference type="ARBA" id="ARBA00022468"/>
    </source>
</evidence>
<feature type="domain" description="C2" evidence="3">
    <location>
        <begin position="192"/>
        <end position="338"/>
    </location>
</feature>
<keyword evidence="1" id="KW-0343">GTPase activation</keyword>
<keyword evidence="6" id="KW-1185">Reference proteome</keyword>
<dbReference type="SMART" id="SM00323">
    <property type="entry name" value="RasGAP"/>
    <property type="match status" value="1"/>
</dbReference>
<gene>
    <name evidence="5" type="ORF">C8Q71DRAFT_836149</name>
</gene>
<dbReference type="CDD" id="cd05137">
    <property type="entry name" value="RasGAP_CLA2_BUD2"/>
    <property type="match status" value="1"/>
</dbReference>
<protein>
    <submittedName>
        <fullName evidence="5">Rho GTPase activation protein</fullName>
    </submittedName>
</protein>
<dbReference type="EMBL" id="JADCUA010000012">
    <property type="protein sequence ID" value="KAH9835545.1"/>
    <property type="molecule type" value="Genomic_DNA"/>
</dbReference>
<feature type="compositionally biased region" description="Polar residues" evidence="2">
    <location>
        <begin position="871"/>
        <end position="882"/>
    </location>
</feature>
<dbReference type="RefSeq" id="XP_047777922.1">
    <property type="nucleotide sequence ID" value="XM_047926438.1"/>
</dbReference>
<dbReference type="InterPro" id="IPR039360">
    <property type="entry name" value="Ras_GTPase"/>
</dbReference>
<feature type="region of interest" description="Disordered" evidence="2">
    <location>
        <begin position="1"/>
        <end position="29"/>
    </location>
</feature>
<dbReference type="PANTHER" id="PTHR10194:SF60">
    <property type="entry name" value="RAS GTPASE-ACTIVATING PROTEIN RASKOL"/>
    <property type="match status" value="1"/>
</dbReference>
<dbReference type="PANTHER" id="PTHR10194">
    <property type="entry name" value="RAS GTPASE-ACTIVATING PROTEINS"/>
    <property type="match status" value="1"/>
</dbReference>
<organism evidence="5 6">
    <name type="scientific">Rhodofomes roseus</name>
    <dbReference type="NCBI Taxonomy" id="34475"/>
    <lineage>
        <taxon>Eukaryota</taxon>
        <taxon>Fungi</taxon>
        <taxon>Dikarya</taxon>
        <taxon>Basidiomycota</taxon>
        <taxon>Agaricomycotina</taxon>
        <taxon>Agaricomycetes</taxon>
        <taxon>Polyporales</taxon>
        <taxon>Rhodofomes</taxon>
    </lineage>
</organism>
<feature type="compositionally biased region" description="Polar residues" evidence="2">
    <location>
        <begin position="845"/>
        <end position="859"/>
    </location>
</feature>
<feature type="region of interest" description="Disordered" evidence="2">
    <location>
        <begin position="228"/>
        <end position="252"/>
    </location>
</feature>
<name>A0ABQ8KED2_9APHY</name>
<evidence type="ECO:0000259" key="3">
    <source>
        <dbReference type="PROSITE" id="PS50004"/>
    </source>
</evidence>
<dbReference type="Pfam" id="PF00616">
    <property type="entry name" value="RasGAP"/>
    <property type="match status" value="2"/>
</dbReference>
<dbReference type="Gene3D" id="1.10.506.10">
    <property type="entry name" value="GTPase Activation - p120gap, domain 1"/>
    <property type="match status" value="1"/>
</dbReference>
<reference evidence="5 6" key="1">
    <citation type="journal article" date="2021" name="Environ. Microbiol.">
        <title>Gene family expansions and transcriptome signatures uncover fungal adaptations to wood decay.</title>
        <authorList>
            <person name="Hage H."/>
            <person name="Miyauchi S."/>
            <person name="Viragh M."/>
            <person name="Drula E."/>
            <person name="Min B."/>
            <person name="Chaduli D."/>
            <person name="Navarro D."/>
            <person name="Favel A."/>
            <person name="Norest M."/>
            <person name="Lesage-Meessen L."/>
            <person name="Balint B."/>
            <person name="Merenyi Z."/>
            <person name="de Eugenio L."/>
            <person name="Morin E."/>
            <person name="Martinez A.T."/>
            <person name="Baldrian P."/>
            <person name="Stursova M."/>
            <person name="Martinez M.J."/>
            <person name="Novotny C."/>
            <person name="Magnuson J.K."/>
            <person name="Spatafora J.W."/>
            <person name="Maurice S."/>
            <person name="Pangilinan J."/>
            <person name="Andreopoulos W."/>
            <person name="LaButti K."/>
            <person name="Hundley H."/>
            <person name="Na H."/>
            <person name="Kuo A."/>
            <person name="Barry K."/>
            <person name="Lipzen A."/>
            <person name="Henrissat B."/>
            <person name="Riley R."/>
            <person name="Ahrendt S."/>
            <person name="Nagy L.G."/>
            <person name="Grigoriev I.V."/>
            <person name="Martin F."/>
            <person name="Rosso M.N."/>
        </authorList>
    </citation>
    <scope>NUCLEOTIDE SEQUENCE [LARGE SCALE GENOMIC DNA]</scope>
    <source>
        <strain evidence="5 6">CIRM-BRFM 1785</strain>
    </source>
</reference>
<dbReference type="Gene3D" id="2.60.40.150">
    <property type="entry name" value="C2 domain"/>
    <property type="match status" value="1"/>
</dbReference>
<dbReference type="InterPro" id="IPR035892">
    <property type="entry name" value="C2_domain_sf"/>
</dbReference>
<dbReference type="InterPro" id="IPR000008">
    <property type="entry name" value="C2_dom"/>
</dbReference>
<evidence type="ECO:0000313" key="6">
    <source>
        <dbReference type="Proteomes" id="UP000814176"/>
    </source>
</evidence>
<evidence type="ECO:0000313" key="5">
    <source>
        <dbReference type="EMBL" id="KAH9835545.1"/>
    </source>
</evidence>
<feature type="compositionally biased region" description="Low complexity" evidence="2">
    <location>
        <begin position="742"/>
        <end position="756"/>
    </location>
</feature>
<dbReference type="Proteomes" id="UP000814176">
    <property type="component" value="Unassembled WGS sequence"/>
</dbReference>
<evidence type="ECO:0000259" key="4">
    <source>
        <dbReference type="PROSITE" id="PS50018"/>
    </source>
</evidence>
<feature type="domain" description="Ras-GAP" evidence="4">
    <location>
        <begin position="396"/>
        <end position="596"/>
    </location>
</feature>
<feature type="compositionally biased region" description="Basic and acidic residues" evidence="2">
    <location>
        <begin position="58"/>
        <end position="77"/>
    </location>
</feature>
<feature type="compositionally biased region" description="Basic residues" evidence="2">
    <location>
        <begin position="889"/>
        <end position="901"/>
    </location>
</feature>
<dbReference type="InterPro" id="IPR008936">
    <property type="entry name" value="Rho_GTPase_activation_prot"/>
</dbReference>
<evidence type="ECO:0000256" key="2">
    <source>
        <dbReference type="SAM" id="MobiDB-lite"/>
    </source>
</evidence>
<feature type="compositionally biased region" description="Low complexity" evidence="2">
    <location>
        <begin position="1"/>
        <end position="16"/>
    </location>
</feature>
<dbReference type="GeneID" id="72007170"/>
<feature type="region of interest" description="Disordered" evidence="2">
    <location>
        <begin position="55"/>
        <end position="77"/>
    </location>
</feature>
<dbReference type="Pfam" id="PF00168">
    <property type="entry name" value="C2"/>
    <property type="match status" value="1"/>
</dbReference>
<dbReference type="SUPFAM" id="SSF48350">
    <property type="entry name" value="GTPase activation domain, GAP"/>
    <property type="match status" value="1"/>
</dbReference>
<proteinExistence type="predicted"/>
<dbReference type="InterPro" id="IPR001936">
    <property type="entry name" value="RasGAP_dom"/>
</dbReference>
<sequence>MSSSKSPRRQSSSRPPTTRRKPSQSAGKEFRVTAEVCLSAKASAALRKPTVLYKRSHDRLDKSGESPRKSVDSSSRKVKEKTSWLSLGRHSPTEQWKPAICQLVEEDEACILNIYLEETMLYQSIYVYSLNHTDIRPIHHSLFDRKDCLGIYCVPGQMWCAVPSSDPVFLRLPDEETLNLWLALLRSYAVPETYGRWLSPSDGGLYRMWRQVELTCHQGRNLGTARPLNPAAAGAVPDDPSSLVAGEPDTTRGEPDALDLDVYCEIFVDGCLCGRTTVKRGLGAPDWLERFVLADLPQFENLEVVVLREKRLSKPVVVGVVSIALMNFRRGEHIDGWFPVLSPNPGTYAQTGELRLKLRVDEEIILPFSEYSGLLQTFSSRNSLDWLVDLESRLKLKNTIPHHIISIAIAKDVLVHDILEMADREVDGTLSSHNTLFRGNTVLTKTVELFMARYGSAFLEASVGAPVRRVCTDKIAIEVDPLRSGKGARSTEKNVEALVYWCQEFWNSIYEARHECPAEMRRLFEHVRRLVERRYGLHDEQNRDLPSQSVSAFCFLRFMVPAILHPHLFGLWPGLPDARVQRSLTLIAKVIQNLANLNASVQKEDFMRGVRDFLTNSVPHMVDYIVVVSTPEPQSPSTSSPPIVDKSDRLRIMHTLRQRGLAAPVLYREATPLLPHVLDLPRHLAVVSALVVRYAHARNYTPSTYIHSGTGDHFDEFCTRCLQVEERALFRVSQLASKPRRQPSQPSISSPLAASIPLPPSPTSPMKIPGRRERRISLPKSPKLPKKSARPSTAPGTDSSPYTEPESMPMSPTSDPEHMLSQSAPNAVESVPSPDRTRSLRRLNTPFSKQPRSSSTDSALTRKATGERITRTSTRTQEASNDSTDDSTRKRKSIFRGILRR</sequence>
<accession>A0ABQ8KED2</accession>
<feature type="region of interest" description="Disordered" evidence="2">
    <location>
        <begin position="734"/>
        <end position="901"/>
    </location>
</feature>